<gene>
    <name evidence="4" type="ORF">BGC33_09460</name>
</gene>
<dbReference type="RefSeq" id="WP_071564975.1">
    <property type="nucleotide sequence ID" value="NZ_MIQH01000840.1"/>
</dbReference>
<dbReference type="PROSITE" id="PS51387">
    <property type="entry name" value="FAD_PCMH"/>
    <property type="match status" value="1"/>
</dbReference>
<name>A0A1J5UDX1_9GAMM</name>
<dbReference type="PANTHER" id="PTHR43762">
    <property type="entry name" value="L-GULONOLACTONE OXIDASE"/>
    <property type="match status" value="1"/>
</dbReference>
<protein>
    <recommendedName>
        <fullName evidence="3">FAD-binding PCMH-type domain-containing protein</fullName>
    </recommendedName>
</protein>
<dbReference type="Gene3D" id="3.30.465.10">
    <property type="match status" value="1"/>
</dbReference>
<sequence>MSNQTSPEVTAHSPEWENWSGNIQYNGKNYYFSPKTKADLKSVLADAKAKGVTVRVSGQRHSQPALVTDDNRHQSPPLNPTLYLVDMSCYVDVGEDGMELGLGANQVTVNPGVREDDLDAFLIKHKLMMKTVTAGGFFSIGGMSVVDVHGSTIDAPIFAETISAFTIMNADGQERIINRNSKDQDGNPLLPFARVSLGALGIITRVVIDTLSRPLITTLQGGKAHYLLKDKQAFTIKFKQLLNRPLKHDRIEVFYTPYAAASNLPIPAMKNFLVLWWDVDSNSHSKTPNLDLDLGQNTTACTFSNEKKFGAPCVTGIEKYGVSFARKSQYFDSPYSLLHWPPIPPSGYAAIALNEIKHQVKVANSKHSELWLTKAAQVMFMSYFIELPALDETGLEKVWDGLQVVGDYVIQEKNFHIAAPMEFRFVKGGDSVMSGTYTKNPNTWFVNLDVIGFIEPTTSTEYPSALIKFFAFVERKWIEMGGLPHNGKMYGFYDPKDSNKDSFTPPFNKNFLSFITQRRIERGAPIEAFKKYRQYCDRDNRFYNSYLRKLLGD</sequence>
<dbReference type="InterPro" id="IPR036318">
    <property type="entry name" value="FAD-bd_PCMH-like_sf"/>
</dbReference>
<reference evidence="5" key="1">
    <citation type="submission" date="2016-09" db="EMBL/GenBank/DDBJ databases">
        <title>Genome Sequence of Bathymodiolus thermophilus sulfur-oxidizing gill endosymbiont.</title>
        <authorList>
            <person name="Ponnudurai R."/>
            <person name="Kleiner M."/>
            <person name="Sayavedra L."/>
            <person name="Thuermer A."/>
            <person name="Felbeck H."/>
            <person name="Schlueter R."/>
            <person name="Schweder T."/>
            <person name="Markert S."/>
        </authorList>
    </citation>
    <scope>NUCLEOTIDE SEQUENCE [LARGE SCALE GENOMIC DNA]</scope>
    <source>
        <strain evidence="5">BAT/CrabSpa'14</strain>
    </source>
</reference>
<evidence type="ECO:0000256" key="1">
    <source>
        <dbReference type="ARBA" id="ARBA00022827"/>
    </source>
</evidence>
<dbReference type="GO" id="GO:0071949">
    <property type="term" value="F:FAD binding"/>
    <property type="evidence" value="ECO:0007669"/>
    <property type="project" value="InterPro"/>
</dbReference>
<evidence type="ECO:0000313" key="4">
    <source>
        <dbReference type="EMBL" id="OIR24117.1"/>
    </source>
</evidence>
<dbReference type="Pfam" id="PF01565">
    <property type="entry name" value="FAD_binding_4"/>
    <property type="match status" value="1"/>
</dbReference>
<dbReference type="GO" id="GO:0016020">
    <property type="term" value="C:membrane"/>
    <property type="evidence" value="ECO:0007669"/>
    <property type="project" value="InterPro"/>
</dbReference>
<dbReference type="InterPro" id="IPR016166">
    <property type="entry name" value="FAD-bd_PCMH"/>
</dbReference>
<dbReference type="PANTHER" id="PTHR43762:SF1">
    <property type="entry name" value="D-ARABINONO-1,4-LACTONE OXIDASE"/>
    <property type="match status" value="1"/>
</dbReference>
<feature type="domain" description="FAD-binding PCMH-type" evidence="3">
    <location>
        <begin position="23"/>
        <end position="213"/>
    </location>
</feature>
<dbReference type="InterPro" id="IPR006094">
    <property type="entry name" value="Oxid_FAD_bind_N"/>
</dbReference>
<proteinExistence type="predicted"/>
<dbReference type="Proteomes" id="UP000182798">
    <property type="component" value="Unassembled WGS sequence"/>
</dbReference>
<evidence type="ECO:0000259" key="3">
    <source>
        <dbReference type="PROSITE" id="PS51387"/>
    </source>
</evidence>
<dbReference type="OrthoDB" id="9800184at2"/>
<evidence type="ECO:0000256" key="2">
    <source>
        <dbReference type="ARBA" id="ARBA00023002"/>
    </source>
</evidence>
<dbReference type="AlphaFoldDB" id="A0A1J5UDX1"/>
<keyword evidence="1" id="KW-0285">Flavoprotein</keyword>
<evidence type="ECO:0000313" key="5">
    <source>
        <dbReference type="Proteomes" id="UP000182798"/>
    </source>
</evidence>
<keyword evidence="2" id="KW-0560">Oxidoreductase</keyword>
<dbReference type="Gene3D" id="3.30.70.2520">
    <property type="match status" value="1"/>
</dbReference>
<dbReference type="EMBL" id="MIQH01000840">
    <property type="protein sequence ID" value="OIR24117.1"/>
    <property type="molecule type" value="Genomic_DNA"/>
</dbReference>
<dbReference type="InterPro" id="IPR016167">
    <property type="entry name" value="FAD-bd_PCMH_sub1"/>
</dbReference>
<organism evidence="4 5">
    <name type="scientific">Bathymodiolus thermophilus thioautotrophic gill symbiont</name>
    <dbReference type="NCBI Taxonomy" id="2360"/>
    <lineage>
        <taxon>Bacteria</taxon>
        <taxon>Pseudomonadati</taxon>
        <taxon>Pseudomonadota</taxon>
        <taxon>Gammaproteobacteria</taxon>
        <taxon>sulfur-oxidizing symbionts</taxon>
    </lineage>
</organism>
<dbReference type="SUPFAM" id="SSF56176">
    <property type="entry name" value="FAD-binding/transporter-associated domain-like"/>
    <property type="match status" value="1"/>
</dbReference>
<dbReference type="InterPro" id="IPR016169">
    <property type="entry name" value="FAD-bd_PCMH_sub2"/>
</dbReference>
<dbReference type="Pfam" id="PF04030">
    <property type="entry name" value="ALO"/>
    <property type="match status" value="1"/>
</dbReference>
<dbReference type="InterPro" id="IPR010031">
    <property type="entry name" value="FAD_lactone_oxidase-like"/>
</dbReference>
<comment type="caution">
    <text evidence="4">The sequence shown here is derived from an EMBL/GenBank/DDBJ whole genome shotgun (WGS) entry which is preliminary data.</text>
</comment>
<keyword evidence="1" id="KW-0274">FAD</keyword>
<accession>A0A1J5UDX1</accession>
<dbReference type="InterPro" id="IPR007173">
    <property type="entry name" value="ALO_C"/>
</dbReference>
<dbReference type="Gene3D" id="3.30.43.10">
    <property type="entry name" value="Uridine Diphospho-n-acetylenolpyruvylglucosamine Reductase, domain 2"/>
    <property type="match status" value="1"/>
</dbReference>
<dbReference type="GO" id="GO:0003885">
    <property type="term" value="F:D-arabinono-1,4-lactone oxidase activity"/>
    <property type="evidence" value="ECO:0007669"/>
    <property type="project" value="InterPro"/>
</dbReference>